<sequence>MQHHCIQVTVMKKSSPDPPEDLHAKLQLPPGQSLSTALLEGAVPIEEVLMNVCHFMFIAYTDGYHAQELATDGDVKQLQASSLQHLTVAWGQSDALVGALKQVPASGFYQPG</sequence>
<evidence type="ECO:0000313" key="2">
    <source>
        <dbReference type="Proteomes" id="UP000199221"/>
    </source>
</evidence>
<accession>A0A1H9MC99</accession>
<dbReference type="EMBL" id="FOEQ01000006">
    <property type="protein sequence ID" value="SER21211.1"/>
    <property type="molecule type" value="Genomic_DNA"/>
</dbReference>
<dbReference type="Proteomes" id="UP000199221">
    <property type="component" value="Unassembled WGS sequence"/>
</dbReference>
<evidence type="ECO:0008006" key="3">
    <source>
        <dbReference type="Google" id="ProtNLM"/>
    </source>
</evidence>
<proteinExistence type="predicted"/>
<gene>
    <name evidence="1" type="ORF">SAMN05216230_106160</name>
</gene>
<reference evidence="1 2" key="1">
    <citation type="submission" date="2016-10" db="EMBL/GenBank/DDBJ databases">
        <authorList>
            <person name="de Groot N.N."/>
        </authorList>
    </citation>
    <scope>NUCLEOTIDE SEQUENCE [LARGE SCALE GENOMIC DNA]</scope>
    <source>
        <strain evidence="1 2">LMG 27941</strain>
    </source>
</reference>
<dbReference type="AlphaFoldDB" id="A0A1H9MC99"/>
<name>A0A1H9MC99_9PSED</name>
<organism evidence="1 2">
    <name type="scientific">Pseudomonas soli</name>
    <dbReference type="NCBI Taxonomy" id="1306993"/>
    <lineage>
        <taxon>Bacteria</taxon>
        <taxon>Pseudomonadati</taxon>
        <taxon>Pseudomonadota</taxon>
        <taxon>Gammaproteobacteria</taxon>
        <taxon>Pseudomonadales</taxon>
        <taxon>Pseudomonadaceae</taxon>
        <taxon>Pseudomonas</taxon>
    </lineage>
</organism>
<evidence type="ECO:0000313" key="1">
    <source>
        <dbReference type="EMBL" id="SER21211.1"/>
    </source>
</evidence>
<protein>
    <recommendedName>
        <fullName evidence="3">DUF3077 domain-containing protein</fullName>
    </recommendedName>
</protein>